<dbReference type="AlphaFoldDB" id="A0A5N8VHP5"/>
<reference evidence="1 2" key="1">
    <citation type="submission" date="2019-07" db="EMBL/GenBank/DDBJ databases">
        <title>New species of Amycolatopsis and Streptomyces.</title>
        <authorList>
            <person name="Duangmal K."/>
            <person name="Teo W.F.A."/>
            <person name="Lipun K."/>
        </authorList>
    </citation>
    <scope>NUCLEOTIDE SEQUENCE [LARGE SCALE GENOMIC DNA]</scope>
    <source>
        <strain evidence="1 2">NBRC 109810</strain>
    </source>
</reference>
<protein>
    <submittedName>
        <fullName evidence="1">SMI1/KNR4 family protein</fullName>
    </submittedName>
</protein>
<accession>A0A5N8VHP5</accession>
<dbReference type="Proteomes" id="UP000325849">
    <property type="component" value="Unassembled WGS sequence"/>
</dbReference>
<comment type="caution">
    <text evidence="1">The sequence shown here is derived from an EMBL/GenBank/DDBJ whole genome shotgun (WGS) entry which is preliminary data.</text>
</comment>
<dbReference type="EMBL" id="VJZD01000126">
    <property type="protein sequence ID" value="MPY34747.1"/>
    <property type="molecule type" value="Genomic_DNA"/>
</dbReference>
<evidence type="ECO:0000313" key="2">
    <source>
        <dbReference type="Proteomes" id="UP000325849"/>
    </source>
</evidence>
<organism evidence="1 2">
    <name type="scientific">Streptomyces adustus</name>
    <dbReference type="NCBI Taxonomy" id="1609272"/>
    <lineage>
        <taxon>Bacteria</taxon>
        <taxon>Bacillati</taxon>
        <taxon>Actinomycetota</taxon>
        <taxon>Actinomycetes</taxon>
        <taxon>Kitasatosporales</taxon>
        <taxon>Streptomycetaceae</taxon>
        <taxon>Streptomyces</taxon>
    </lineage>
</organism>
<sequence length="223" mass="24915">MIEKLRARAWNPGLRFDTAEVPLAWIEEQFGRRHLERVHRQRVPCNSHRTIGLKAQTEEVSGYFADAPRGPLFPPATPREIESAERTIGRPLPELLRRVYTEVGDGGFGPDTGLASLTSVRRAPGHLTDWPCAVQEHERGRRAGLPASWLYLADAGCTVEWHVSLLAADNPVLLVDADGWAPGRGEGPHDGIRRAVASLRQWLWDWAEFGDVRAEELGLARPR</sequence>
<name>A0A5N8VHP5_9ACTN</name>
<dbReference type="OrthoDB" id="159453at2"/>
<gene>
    <name evidence="1" type="ORF">FNH09_26960</name>
</gene>
<keyword evidence="2" id="KW-1185">Reference proteome</keyword>
<evidence type="ECO:0000313" key="1">
    <source>
        <dbReference type="EMBL" id="MPY34747.1"/>
    </source>
</evidence>
<dbReference type="InterPro" id="IPR037883">
    <property type="entry name" value="Knr4/Smi1-like_sf"/>
</dbReference>
<dbReference type="SUPFAM" id="SSF160631">
    <property type="entry name" value="SMI1/KNR4-like"/>
    <property type="match status" value="1"/>
</dbReference>
<proteinExistence type="predicted"/>